<gene>
    <name evidence="1" type="ORF">UT34_C0002G0066</name>
</gene>
<protein>
    <recommendedName>
        <fullName evidence="3">SprT-like domain-containing protein</fullName>
    </recommendedName>
</protein>
<dbReference type="AlphaFoldDB" id="A0A0G0MN93"/>
<evidence type="ECO:0008006" key="3">
    <source>
        <dbReference type="Google" id="ProtNLM"/>
    </source>
</evidence>
<comment type="caution">
    <text evidence="1">The sequence shown here is derived from an EMBL/GenBank/DDBJ whole genome shotgun (WGS) entry which is preliminary data.</text>
</comment>
<dbReference type="EMBL" id="LBWK01000002">
    <property type="protein sequence ID" value="KKR05559.1"/>
    <property type="molecule type" value="Genomic_DNA"/>
</dbReference>
<reference evidence="1 2" key="1">
    <citation type="journal article" date="2015" name="Nature">
        <title>rRNA introns, odd ribosomes, and small enigmatic genomes across a large radiation of phyla.</title>
        <authorList>
            <person name="Brown C.T."/>
            <person name="Hug L.A."/>
            <person name="Thomas B.C."/>
            <person name="Sharon I."/>
            <person name="Castelle C.J."/>
            <person name="Singh A."/>
            <person name="Wilkins M.J."/>
            <person name="Williams K.H."/>
            <person name="Banfield J.F."/>
        </authorList>
    </citation>
    <scope>NUCLEOTIDE SEQUENCE [LARGE SCALE GENOMIC DNA]</scope>
</reference>
<sequence length="150" mass="17819">MRDNQYLIVLLEAIWNRYFADVPRVNKVSIRFGKHSYRQLGAIKSKRGDDSESKIVLTRFFMSPEIPEHVLISTIAHEIVHYSHGFNSPLPKLYSDPHRGNIVEKDLTKRGLEKELTLSKQWLKENWSIIVTPRLSQRRRLRRRFLIFSF</sequence>
<name>A0A0G0MN93_9BACT</name>
<dbReference type="Proteomes" id="UP000034799">
    <property type="component" value="Unassembled WGS sequence"/>
</dbReference>
<organism evidence="1 2">
    <name type="scientific">candidate division WS6 bacterium GW2011_GWF2_39_15</name>
    <dbReference type="NCBI Taxonomy" id="1619100"/>
    <lineage>
        <taxon>Bacteria</taxon>
        <taxon>Candidatus Dojkabacteria</taxon>
    </lineage>
</organism>
<proteinExistence type="predicted"/>
<evidence type="ECO:0000313" key="2">
    <source>
        <dbReference type="Proteomes" id="UP000034799"/>
    </source>
</evidence>
<evidence type="ECO:0000313" key="1">
    <source>
        <dbReference type="EMBL" id="KKR05559.1"/>
    </source>
</evidence>
<accession>A0A0G0MN93</accession>
<dbReference type="STRING" id="1619100.UT34_C0002G0066"/>